<gene>
    <name evidence="2" type="ORF">BP01DRAFT_80116</name>
</gene>
<keyword evidence="3" id="KW-1185">Reference proteome</keyword>
<evidence type="ECO:0000313" key="3">
    <source>
        <dbReference type="Proteomes" id="UP000248349"/>
    </source>
</evidence>
<accession>A0A318ZZ24</accession>
<keyword evidence="1" id="KW-1133">Transmembrane helix</keyword>
<feature type="transmembrane region" description="Helical" evidence="1">
    <location>
        <begin position="47"/>
        <end position="68"/>
    </location>
</feature>
<keyword evidence="1" id="KW-0812">Transmembrane</keyword>
<keyword evidence="1" id="KW-0472">Membrane</keyword>
<dbReference type="Proteomes" id="UP000248349">
    <property type="component" value="Unassembled WGS sequence"/>
</dbReference>
<dbReference type="RefSeq" id="XP_025435515.1">
    <property type="nucleotide sequence ID" value="XM_025580117.1"/>
</dbReference>
<dbReference type="GeneID" id="37081346"/>
<protein>
    <submittedName>
        <fullName evidence="2">Uncharacterized protein</fullName>
    </submittedName>
</protein>
<evidence type="ECO:0000313" key="2">
    <source>
        <dbReference type="EMBL" id="PYH49533.1"/>
    </source>
</evidence>
<proteinExistence type="predicted"/>
<reference evidence="2 3" key="1">
    <citation type="submission" date="2016-12" db="EMBL/GenBank/DDBJ databases">
        <title>The genomes of Aspergillus section Nigri reveals drivers in fungal speciation.</title>
        <authorList>
            <consortium name="DOE Joint Genome Institute"/>
            <person name="Vesth T.C."/>
            <person name="Nybo J."/>
            <person name="Theobald S."/>
            <person name="Brandl J."/>
            <person name="Frisvad J.C."/>
            <person name="Nielsen K.F."/>
            <person name="Lyhne E.K."/>
            <person name="Kogle M.E."/>
            <person name="Kuo A."/>
            <person name="Riley R."/>
            <person name="Clum A."/>
            <person name="Nolan M."/>
            <person name="Lipzen A."/>
            <person name="Salamov A."/>
            <person name="Henrissat B."/>
            <person name="Wiebenga A."/>
            <person name="De Vries R.P."/>
            <person name="Grigoriev I.V."/>
            <person name="Mortensen U.H."/>
            <person name="Andersen M.R."/>
            <person name="Baker S.E."/>
        </authorList>
    </citation>
    <scope>NUCLEOTIDE SEQUENCE [LARGE SCALE GENOMIC DNA]</scope>
    <source>
        <strain evidence="2 3">JOP 1030-1</strain>
    </source>
</reference>
<name>A0A318ZZ24_9EURO</name>
<dbReference type="AlphaFoldDB" id="A0A318ZZ24"/>
<evidence type="ECO:0000256" key="1">
    <source>
        <dbReference type="SAM" id="Phobius"/>
    </source>
</evidence>
<organism evidence="2 3">
    <name type="scientific">Aspergillus saccharolyticus JOP 1030-1</name>
    <dbReference type="NCBI Taxonomy" id="1450539"/>
    <lineage>
        <taxon>Eukaryota</taxon>
        <taxon>Fungi</taxon>
        <taxon>Dikarya</taxon>
        <taxon>Ascomycota</taxon>
        <taxon>Pezizomycotina</taxon>
        <taxon>Eurotiomycetes</taxon>
        <taxon>Eurotiomycetidae</taxon>
        <taxon>Eurotiales</taxon>
        <taxon>Aspergillaceae</taxon>
        <taxon>Aspergillus</taxon>
        <taxon>Aspergillus subgen. Circumdati</taxon>
    </lineage>
</organism>
<sequence length="114" mass="13162">MSFIVSPGSLPLHRHCFIDWFTFECFLGVFGKTLCYLFHEVDMLDAVLYRLDLIIHTVHSFSVLFLVVEFSKCMAGDLNGIEIPIPYPYLVSECTERHSWTPCILTSIPFKAWP</sequence>
<dbReference type="EMBL" id="KZ821219">
    <property type="protein sequence ID" value="PYH49533.1"/>
    <property type="molecule type" value="Genomic_DNA"/>
</dbReference>